<feature type="chain" id="PRO_5014456226" evidence="1">
    <location>
        <begin position="19"/>
        <end position="400"/>
    </location>
</feature>
<gene>
    <name evidence="2" type="ORF">TSOC_009892</name>
</gene>
<dbReference type="OrthoDB" id="549703at2759"/>
<reference evidence="2 3" key="1">
    <citation type="journal article" date="2017" name="Mol. Biol. Evol.">
        <title>The 4-celled Tetrabaena socialis nuclear genome reveals the essential components for genetic control of cell number at the origin of multicellularity in the volvocine lineage.</title>
        <authorList>
            <person name="Featherston J."/>
            <person name="Arakaki Y."/>
            <person name="Hanschen E.R."/>
            <person name="Ferris P.J."/>
            <person name="Michod R.E."/>
            <person name="Olson B.J.S.C."/>
            <person name="Nozaki H."/>
            <person name="Durand P.M."/>
        </authorList>
    </citation>
    <scope>NUCLEOTIDE SEQUENCE [LARGE SCALE GENOMIC DNA]</scope>
    <source>
        <strain evidence="2 3">NIES-571</strain>
    </source>
</reference>
<feature type="signal peptide" evidence="1">
    <location>
        <begin position="1"/>
        <end position="18"/>
    </location>
</feature>
<evidence type="ECO:0000313" key="3">
    <source>
        <dbReference type="Proteomes" id="UP000236333"/>
    </source>
</evidence>
<name>A0A2J7ZUP0_9CHLO</name>
<dbReference type="SUPFAM" id="SSF48371">
    <property type="entry name" value="ARM repeat"/>
    <property type="match status" value="1"/>
</dbReference>
<dbReference type="Gene3D" id="1.25.10.10">
    <property type="entry name" value="Leucine-rich Repeat Variant"/>
    <property type="match status" value="1"/>
</dbReference>
<protein>
    <submittedName>
        <fullName evidence="2">Uncharacterized protein</fullName>
    </submittedName>
</protein>
<accession>A0A2J7ZUP0</accession>
<dbReference type="AlphaFoldDB" id="A0A2J7ZUP0"/>
<organism evidence="2 3">
    <name type="scientific">Tetrabaena socialis</name>
    <dbReference type="NCBI Taxonomy" id="47790"/>
    <lineage>
        <taxon>Eukaryota</taxon>
        <taxon>Viridiplantae</taxon>
        <taxon>Chlorophyta</taxon>
        <taxon>core chlorophytes</taxon>
        <taxon>Chlorophyceae</taxon>
        <taxon>CS clade</taxon>
        <taxon>Chlamydomonadales</taxon>
        <taxon>Tetrabaenaceae</taxon>
        <taxon>Tetrabaena</taxon>
    </lineage>
</organism>
<dbReference type="Proteomes" id="UP000236333">
    <property type="component" value="Unassembled WGS sequence"/>
</dbReference>
<dbReference type="InterPro" id="IPR011989">
    <property type="entry name" value="ARM-like"/>
</dbReference>
<dbReference type="InterPro" id="IPR016024">
    <property type="entry name" value="ARM-type_fold"/>
</dbReference>
<comment type="caution">
    <text evidence="2">The sequence shown here is derived from an EMBL/GenBank/DDBJ whole genome shotgun (WGS) entry which is preliminary data.</text>
</comment>
<evidence type="ECO:0000256" key="1">
    <source>
        <dbReference type="SAM" id="SignalP"/>
    </source>
</evidence>
<dbReference type="EMBL" id="PGGS01000436">
    <property type="protein sequence ID" value="PNH03997.1"/>
    <property type="molecule type" value="Genomic_DNA"/>
</dbReference>
<keyword evidence="1" id="KW-0732">Signal</keyword>
<evidence type="ECO:0000313" key="2">
    <source>
        <dbReference type="EMBL" id="PNH03997.1"/>
    </source>
</evidence>
<proteinExistence type="predicted"/>
<sequence>MRAMWGVPFSVLFGPAVAGGAYLNSTEALSSGAQLLELIAVQEAGRHTLLDSGVPAVLLQVITTFAGTNTSSNAVGSTVRVFQQLLGGSESSSIATSQHKQQTLSRNMVASGVVLPLVREVRLGQPASLGFCLGLLAALMEDDSEQSDAAHEAVGAGLLSLCAQLLFQQAASDKLARKSCFTIVRIISQPSIGAQATAEYPNTQEGRVALANALLQLMRQTDQPDLHNAVLESCRDIAPMRAAAEALVMAGVVPQLVHLLLQNVSSMERGIDDAGQAWILQSQRTAAAVVAFLALQPTLREHVVDDGALQGLAASLSMHSGQPGLMGQIRITSAAALVPILGQDERYNQEAITAGVLEPLVKMYYSRNDLERQAAERVLQVLGKDTAVAAMYTRVGIRFG</sequence>
<keyword evidence="3" id="KW-1185">Reference proteome</keyword>